<feature type="domain" description="PTS EIIC type-1" evidence="21">
    <location>
        <begin position="107"/>
        <end position="466"/>
    </location>
</feature>
<feature type="transmembrane region" description="Helical" evidence="18">
    <location>
        <begin position="177"/>
        <end position="199"/>
    </location>
</feature>
<evidence type="ECO:0000256" key="17">
    <source>
        <dbReference type="SAM" id="MobiDB-lite"/>
    </source>
</evidence>
<dbReference type="PROSITE" id="PS51098">
    <property type="entry name" value="PTS_EIIB_TYPE_1"/>
    <property type="match status" value="1"/>
</dbReference>
<dbReference type="Pfam" id="PF00367">
    <property type="entry name" value="PTS_EIIB"/>
    <property type="match status" value="1"/>
</dbReference>
<dbReference type="InterPro" id="IPR011297">
    <property type="entry name" value="PTS_IIABC_b_glu"/>
</dbReference>
<evidence type="ECO:0000256" key="5">
    <source>
        <dbReference type="ARBA" id="ARBA00022679"/>
    </source>
</evidence>
<dbReference type="FunFam" id="2.70.70.10:FF:000001">
    <property type="entry name" value="PTS system glucose-specific IIA component"/>
    <property type="match status" value="1"/>
</dbReference>
<accession>A0A5A5TX53</accession>
<reference evidence="22 23" key="1">
    <citation type="submission" date="2019-04" db="EMBL/GenBank/DDBJ databases">
        <title>A pseudo-fructophilic Leuconostoc citreum strain F192-5 isolated from peel of satsuma mandarin: the first report for isolation and characterization of strain-dependent fructophilic-like characteristics.</title>
        <authorList>
            <person name="Maeno S."/>
            <person name="Tanizawa Y."/>
            <person name="Kajikawa A."/>
            <person name="Kanesaki Y."/>
            <person name="Kubota E."/>
            <person name="Arita M."/>
            <person name="Leon D."/>
            <person name="Endo A."/>
        </authorList>
    </citation>
    <scope>NUCLEOTIDE SEQUENCE [LARGE SCALE GENOMIC DNA]</scope>
    <source>
        <strain evidence="22 23">F192-5</strain>
    </source>
</reference>
<evidence type="ECO:0000313" key="22">
    <source>
        <dbReference type="EMBL" id="GDZ82957.1"/>
    </source>
</evidence>
<evidence type="ECO:0000259" key="20">
    <source>
        <dbReference type="PROSITE" id="PS51098"/>
    </source>
</evidence>
<dbReference type="Gene3D" id="3.30.1360.60">
    <property type="entry name" value="Glucose permease domain IIB"/>
    <property type="match status" value="1"/>
</dbReference>
<dbReference type="SUPFAM" id="SSF51261">
    <property type="entry name" value="Duplicated hybrid motif"/>
    <property type="match status" value="1"/>
</dbReference>
<keyword evidence="10 18" id="KW-0472">Membrane</keyword>
<dbReference type="PROSITE" id="PS51093">
    <property type="entry name" value="PTS_EIIA_TYPE_1"/>
    <property type="match status" value="1"/>
</dbReference>
<dbReference type="GO" id="GO:0009401">
    <property type="term" value="P:phosphoenolpyruvate-dependent sugar phosphotransferase system"/>
    <property type="evidence" value="ECO:0007669"/>
    <property type="project" value="UniProtKB-KW"/>
</dbReference>
<evidence type="ECO:0000256" key="6">
    <source>
        <dbReference type="ARBA" id="ARBA00022683"/>
    </source>
</evidence>
<evidence type="ECO:0000256" key="10">
    <source>
        <dbReference type="ARBA" id="ARBA00023136"/>
    </source>
</evidence>
<dbReference type="GO" id="GO:0008982">
    <property type="term" value="F:protein-N(PI)-phosphohistidine-sugar phosphotransferase activity"/>
    <property type="evidence" value="ECO:0007669"/>
    <property type="project" value="InterPro"/>
</dbReference>
<organism evidence="22 23">
    <name type="scientific">Leuconostoc citreum</name>
    <dbReference type="NCBI Taxonomy" id="33964"/>
    <lineage>
        <taxon>Bacteria</taxon>
        <taxon>Bacillati</taxon>
        <taxon>Bacillota</taxon>
        <taxon>Bacilli</taxon>
        <taxon>Lactobacillales</taxon>
        <taxon>Lactobacillaceae</taxon>
        <taxon>Leuconostoc</taxon>
    </lineage>
</organism>
<comment type="caution">
    <text evidence="22">The sequence shown here is derived from an EMBL/GenBank/DDBJ whole genome shotgun (WGS) entry which is preliminary data.</text>
</comment>
<keyword evidence="5" id="KW-0808">Transferase</keyword>
<dbReference type="InterPro" id="IPR018113">
    <property type="entry name" value="PTrfase_EIIB_Cys"/>
</dbReference>
<keyword evidence="4" id="KW-0762">Sugar transport</keyword>
<dbReference type="PANTHER" id="PTHR30175">
    <property type="entry name" value="PHOSPHOTRANSFERASE SYSTEM TRANSPORT PROTEIN"/>
    <property type="match status" value="1"/>
</dbReference>
<comment type="subcellular location">
    <subcellularLocation>
        <location evidence="1">Cell membrane</location>
        <topology evidence="1">Multi-pass membrane protein</topology>
    </subcellularLocation>
</comment>
<feature type="domain" description="PTS EIIB type-1" evidence="20">
    <location>
        <begin position="6"/>
        <end position="88"/>
    </location>
</feature>
<dbReference type="Pfam" id="PF00358">
    <property type="entry name" value="PTS_EIIA_1"/>
    <property type="match status" value="1"/>
</dbReference>
<feature type="active site" description="Phosphocysteine intermediate; for EIIB activity" evidence="16">
    <location>
        <position position="28"/>
    </location>
</feature>
<keyword evidence="7 18" id="KW-0812">Transmembrane</keyword>
<feature type="transmembrane region" description="Helical" evidence="18">
    <location>
        <begin position="428"/>
        <end position="450"/>
    </location>
</feature>
<dbReference type="Pfam" id="PF02378">
    <property type="entry name" value="PTS_EIIC"/>
    <property type="match status" value="1"/>
</dbReference>
<feature type="domain" description="PTS EIIA type-1" evidence="19">
    <location>
        <begin position="490"/>
        <end position="594"/>
    </location>
</feature>
<dbReference type="Gene3D" id="2.70.70.10">
    <property type="entry name" value="Glucose Permease (Domain IIA)"/>
    <property type="match status" value="1"/>
</dbReference>
<keyword evidence="3" id="KW-1003">Cell membrane</keyword>
<dbReference type="GO" id="GO:0005886">
    <property type="term" value="C:plasma membrane"/>
    <property type="evidence" value="ECO:0007669"/>
    <property type="project" value="UniProtKB-SubCell"/>
</dbReference>
<dbReference type="Proteomes" id="UP000323274">
    <property type="component" value="Unassembled WGS sequence"/>
</dbReference>
<dbReference type="PROSITE" id="PS00371">
    <property type="entry name" value="PTS_EIIA_TYPE_1_HIS"/>
    <property type="match status" value="1"/>
</dbReference>
<keyword evidence="9 18" id="KW-1133">Transmembrane helix</keyword>
<dbReference type="EC" id="2.7.1.211" evidence="11"/>
<dbReference type="InterPro" id="IPR036878">
    <property type="entry name" value="Glu_permease_IIB"/>
</dbReference>
<keyword evidence="2" id="KW-0813">Transport</keyword>
<evidence type="ECO:0000313" key="23">
    <source>
        <dbReference type="Proteomes" id="UP000323274"/>
    </source>
</evidence>
<feature type="transmembrane region" description="Helical" evidence="18">
    <location>
        <begin position="242"/>
        <end position="268"/>
    </location>
</feature>
<name>A0A5A5TX53_LEUCI</name>
<evidence type="ECO:0000256" key="4">
    <source>
        <dbReference type="ARBA" id="ARBA00022597"/>
    </source>
</evidence>
<dbReference type="NCBIfam" id="TIGR01995">
    <property type="entry name" value="PTS-II-ABC-beta"/>
    <property type="match status" value="1"/>
</dbReference>
<dbReference type="EMBL" id="BJJW01000002">
    <property type="protein sequence ID" value="GDZ82957.1"/>
    <property type="molecule type" value="Genomic_DNA"/>
</dbReference>
<dbReference type="PROSITE" id="PS01035">
    <property type="entry name" value="PTS_EIIB_TYPE_1_CYS"/>
    <property type="match status" value="1"/>
</dbReference>
<dbReference type="PANTHER" id="PTHR30175:SF1">
    <property type="entry name" value="PTS SYSTEM ARBUTIN-, CELLOBIOSE-, AND SALICIN-SPECIFIC EIIBC COMPONENT-RELATED"/>
    <property type="match status" value="1"/>
</dbReference>
<feature type="transmembrane region" description="Helical" evidence="18">
    <location>
        <begin position="146"/>
        <end position="165"/>
    </location>
</feature>
<dbReference type="FunFam" id="3.30.1360.60:FF:000001">
    <property type="entry name" value="PTS system glucose-specific IIBC component PtsG"/>
    <property type="match status" value="1"/>
</dbReference>
<dbReference type="GO" id="GO:0015771">
    <property type="term" value="P:trehalose transport"/>
    <property type="evidence" value="ECO:0007669"/>
    <property type="project" value="TreeGrafter"/>
</dbReference>
<dbReference type="InterPro" id="IPR001996">
    <property type="entry name" value="PTS_IIB_1"/>
</dbReference>
<evidence type="ECO:0000259" key="19">
    <source>
        <dbReference type="PROSITE" id="PS51093"/>
    </source>
</evidence>
<feature type="region of interest" description="Disordered" evidence="17">
    <location>
        <begin position="603"/>
        <end position="624"/>
    </location>
</feature>
<evidence type="ECO:0000256" key="8">
    <source>
        <dbReference type="ARBA" id="ARBA00022777"/>
    </source>
</evidence>
<dbReference type="GO" id="GO:0016301">
    <property type="term" value="F:kinase activity"/>
    <property type="evidence" value="ECO:0007669"/>
    <property type="project" value="UniProtKB-KW"/>
</dbReference>
<dbReference type="AlphaFoldDB" id="A0A5A5TX53"/>
<keyword evidence="8" id="KW-0418">Kinase</keyword>
<dbReference type="NCBIfam" id="TIGR00830">
    <property type="entry name" value="PTBA"/>
    <property type="match status" value="1"/>
</dbReference>
<evidence type="ECO:0000256" key="14">
    <source>
        <dbReference type="ARBA" id="ARBA00074554"/>
    </source>
</evidence>
<evidence type="ECO:0000256" key="15">
    <source>
        <dbReference type="ARBA" id="ARBA00081008"/>
    </source>
</evidence>
<feature type="compositionally biased region" description="Basic and acidic residues" evidence="17">
    <location>
        <begin position="604"/>
        <end position="624"/>
    </location>
</feature>
<evidence type="ECO:0000256" key="3">
    <source>
        <dbReference type="ARBA" id="ARBA00022475"/>
    </source>
</evidence>
<protein>
    <recommendedName>
        <fullName evidence="14">PTS system sucrose-specific EIIBCA component</fullName>
        <ecNumber evidence="11">2.7.1.211</ecNumber>
    </recommendedName>
    <alternativeName>
        <fullName evidence="15">EIIBCA-Scr</fullName>
    </alternativeName>
</protein>
<feature type="transmembrane region" description="Helical" evidence="18">
    <location>
        <begin position="104"/>
        <end position="126"/>
    </location>
</feature>
<dbReference type="InterPro" id="IPR001127">
    <property type="entry name" value="PTS_EIIA_1_perm"/>
</dbReference>
<sequence>MAIDQNKLASDILLAVGGQANVEDLVHCSTRLRFTLRDDSIVDKEKIKSLTGVLGLAQTGGQTQVVIGNDVADTYNAVKKLLSESNNDNLTATGTKQNKKLSAIVLDFIIGIFQPLIPAIAGGGILKSFLMLANMLGLMSDTTQTYKILYFVGDAPLYFLPLLVAITTANKLKVNPLVAVSAVAALLTPNLATMLASSGGGHLFSFGIKNITYAYQVFPAILAILVYAQLEKYLTKVTPKVIRGFFVPMVSLLIVVPLTLLVLGPIGYTFGQGFAAVILFIFSKFGWIAVAILAAVLPFMVVTGMHKAMIPYVVTSLGQTGKEVIYNAASLAHNISEAGGSFAVALRTKDKGLKATALSAGISALFGITEPAIYGVTILHKRVLYGVMLGSFIGGASLGLMGVEAYVAVGPGLASLSMFISKTLPNNLLFAVIGLIISFIASFTAVAILWQDPVNQKDALLSENEAPTNRSVILPSPMAGKIIPLSSVNDAVFSNKTLGDGVAIIPSEGKLYAPTDGLIEMVYNTNHAIGMKTSEGDEILFHIGIDTVNLKGQFFDVAVTAGQQVKQGDLLVRFNREGIKAAGFDDTTMIIITNPQGASLQLSKDAKKTTKSKNHDNVKGLETV</sequence>
<feature type="transmembrane region" description="Helical" evidence="18">
    <location>
        <begin position="274"/>
        <end position="302"/>
    </location>
</feature>
<dbReference type="InterPro" id="IPR011055">
    <property type="entry name" value="Dup_hybrid_motif"/>
</dbReference>
<dbReference type="CDD" id="cd00212">
    <property type="entry name" value="PTS_IIB_glc"/>
    <property type="match status" value="1"/>
</dbReference>
<gene>
    <name evidence="22" type="primary">bglF</name>
    <name evidence="22" type="ORF">LCIT_01990</name>
</gene>
<dbReference type="RefSeq" id="WP_149333581.1">
    <property type="nucleotide sequence ID" value="NZ_BJJW01000002.1"/>
</dbReference>
<dbReference type="InterPro" id="IPR013013">
    <property type="entry name" value="PTS_EIIC_1"/>
</dbReference>
<evidence type="ECO:0000256" key="11">
    <source>
        <dbReference type="ARBA" id="ARBA00044053"/>
    </source>
</evidence>
<dbReference type="GO" id="GO:0090589">
    <property type="term" value="F:protein-phosphocysteine-trehalose phosphotransferase system transporter activity"/>
    <property type="evidence" value="ECO:0007669"/>
    <property type="project" value="TreeGrafter"/>
</dbReference>
<dbReference type="InterPro" id="IPR050558">
    <property type="entry name" value="PTS_Sugar-Specific_Components"/>
</dbReference>
<proteinExistence type="predicted"/>
<evidence type="ECO:0000256" key="16">
    <source>
        <dbReference type="PROSITE-ProRule" id="PRU00421"/>
    </source>
</evidence>
<evidence type="ECO:0000256" key="13">
    <source>
        <dbReference type="ARBA" id="ARBA00048931"/>
    </source>
</evidence>
<evidence type="ECO:0000256" key="9">
    <source>
        <dbReference type="ARBA" id="ARBA00022989"/>
    </source>
</evidence>
<evidence type="ECO:0000256" key="18">
    <source>
        <dbReference type="SAM" id="Phobius"/>
    </source>
</evidence>
<comment type="catalytic activity">
    <reaction evidence="13">
        <text>N(pros)-phospho-L-histidyl-[protein](out) + sucrose = sucrose 6(G)-phosphate(in) + L-histidyl-[protein]</text>
        <dbReference type="Rhea" id="RHEA:49236"/>
        <dbReference type="Rhea" id="RHEA-COMP:9745"/>
        <dbReference type="Rhea" id="RHEA-COMP:9746"/>
        <dbReference type="ChEBI" id="CHEBI:17992"/>
        <dbReference type="ChEBI" id="CHEBI:29979"/>
        <dbReference type="ChEBI" id="CHEBI:64837"/>
        <dbReference type="ChEBI" id="CHEBI:91002"/>
        <dbReference type="EC" id="2.7.1.211"/>
    </reaction>
</comment>
<dbReference type="PROSITE" id="PS51103">
    <property type="entry name" value="PTS_EIIC_TYPE_1"/>
    <property type="match status" value="1"/>
</dbReference>
<evidence type="ECO:0000256" key="2">
    <source>
        <dbReference type="ARBA" id="ARBA00022448"/>
    </source>
</evidence>
<dbReference type="InterPro" id="IPR003352">
    <property type="entry name" value="PTS_EIIC"/>
</dbReference>
<evidence type="ECO:0000256" key="12">
    <source>
        <dbReference type="ARBA" id="ARBA00045139"/>
    </source>
</evidence>
<dbReference type="SUPFAM" id="SSF55604">
    <property type="entry name" value="Glucose permease domain IIB"/>
    <property type="match status" value="1"/>
</dbReference>
<evidence type="ECO:0000256" key="7">
    <source>
        <dbReference type="ARBA" id="ARBA00022692"/>
    </source>
</evidence>
<evidence type="ECO:0000259" key="21">
    <source>
        <dbReference type="PROSITE" id="PS51103"/>
    </source>
</evidence>
<evidence type="ECO:0000256" key="1">
    <source>
        <dbReference type="ARBA" id="ARBA00004651"/>
    </source>
</evidence>
<comment type="function">
    <text evidence="12">The phosphoenolpyruvate-dependent sugar phosphotransferase system (sugar PTS), a major carbohydrate active transport system, catalyzes the phosphorylation of incoming sugar substrates concomitantly with their translocation across the cell membrane. This system is involved in sucrose transport.</text>
</comment>
<keyword evidence="6" id="KW-0598">Phosphotransferase system</keyword>
<feature type="transmembrane region" description="Helical" evidence="18">
    <location>
        <begin position="211"/>
        <end position="230"/>
    </location>
</feature>